<keyword evidence="3" id="KW-1185">Reference proteome</keyword>
<evidence type="ECO:0000256" key="1">
    <source>
        <dbReference type="SAM" id="Phobius"/>
    </source>
</evidence>
<keyword evidence="1" id="KW-0812">Transmembrane</keyword>
<sequence length="105" mass="12273">MRYYLQTSQNRSHILWSIKTMQVFIFRVDMKFFYFFWYLFAVAASAITFHVVGQNYSVTVGATEKSVPYIRFGAVTESNNLAAEECRDLLLHICGDKMVPILRFL</sequence>
<evidence type="ECO:0000313" key="2">
    <source>
        <dbReference type="EMBL" id="KFM73642.1"/>
    </source>
</evidence>
<dbReference type="EMBL" id="KK118705">
    <property type="protein sequence ID" value="KFM73642.1"/>
    <property type="molecule type" value="Genomic_DNA"/>
</dbReference>
<proteinExistence type="predicted"/>
<keyword evidence="1" id="KW-1133">Transmembrane helix</keyword>
<dbReference type="Proteomes" id="UP000054359">
    <property type="component" value="Unassembled WGS sequence"/>
</dbReference>
<reference evidence="2 3" key="1">
    <citation type="submission" date="2013-11" db="EMBL/GenBank/DDBJ databases">
        <title>Genome sequencing of Stegodyphus mimosarum.</title>
        <authorList>
            <person name="Bechsgaard J."/>
        </authorList>
    </citation>
    <scope>NUCLEOTIDE SEQUENCE [LARGE SCALE GENOMIC DNA]</scope>
</reference>
<gene>
    <name evidence="2" type="ORF">X975_06561</name>
</gene>
<organism evidence="2 3">
    <name type="scientific">Stegodyphus mimosarum</name>
    <name type="common">African social velvet spider</name>
    <dbReference type="NCBI Taxonomy" id="407821"/>
    <lineage>
        <taxon>Eukaryota</taxon>
        <taxon>Metazoa</taxon>
        <taxon>Ecdysozoa</taxon>
        <taxon>Arthropoda</taxon>
        <taxon>Chelicerata</taxon>
        <taxon>Arachnida</taxon>
        <taxon>Araneae</taxon>
        <taxon>Araneomorphae</taxon>
        <taxon>Entelegynae</taxon>
        <taxon>Eresoidea</taxon>
        <taxon>Eresidae</taxon>
        <taxon>Stegodyphus</taxon>
    </lineage>
</organism>
<protein>
    <submittedName>
        <fullName evidence="2">Uncharacterized protein</fullName>
    </submittedName>
</protein>
<evidence type="ECO:0000313" key="3">
    <source>
        <dbReference type="Proteomes" id="UP000054359"/>
    </source>
</evidence>
<keyword evidence="1" id="KW-0472">Membrane</keyword>
<feature type="non-terminal residue" evidence="2">
    <location>
        <position position="105"/>
    </location>
</feature>
<feature type="transmembrane region" description="Helical" evidence="1">
    <location>
        <begin position="32"/>
        <end position="52"/>
    </location>
</feature>
<name>A0A087U8F3_STEMI</name>
<dbReference type="AlphaFoldDB" id="A0A087U8F3"/>
<accession>A0A087U8F3</accession>